<dbReference type="EMBL" id="ML210999">
    <property type="protein sequence ID" value="TFK92386.1"/>
    <property type="molecule type" value="Genomic_DNA"/>
</dbReference>
<protein>
    <submittedName>
        <fullName evidence="1">Uncharacterized protein</fullName>
    </submittedName>
</protein>
<sequence length="162" mass="18416">PQLEFEAHLCEYVSFLAKHTHATTKGAAPTTLNPRIPLLGPHFDPPSFSHIQRRSAAPEIVPEMAYLKPVTIIHPLYFPDLGECPKCGSSDVIWYGWSPTGHREVHGIEREETAIGFQLRCTPCKKLYGKGGSKAEEEEHYSFLTTNCVFWEKREHWELPSE</sequence>
<evidence type="ECO:0000313" key="1">
    <source>
        <dbReference type="EMBL" id="TFK92386.1"/>
    </source>
</evidence>
<dbReference type="AlphaFoldDB" id="A0A5C3PRY4"/>
<dbReference type="Proteomes" id="UP000308197">
    <property type="component" value="Unassembled WGS sequence"/>
</dbReference>
<feature type="non-terminal residue" evidence="1">
    <location>
        <position position="162"/>
    </location>
</feature>
<organism evidence="1 2">
    <name type="scientific">Polyporus arcularius HHB13444</name>
    <dbReference type="NCBI Taxonomy" id="1314778"/>
    <lineage>
        <taxon>Eukaryota</taxon>
        <taxon>Fungi</taxon>
        <taxon>Dikarya</taxon>
        <taxon>Basidiomycota</taxon>
        <taxon>Agaricomycotina</taxon>
        <taxon>Agaricomycetes</taxon>
        <taxon>Polyporales</taxon>
        <taxon>Polyporaceae</taxon>
        <taxon>Polyporus</taxon>
    </lineage>
</organism>
<keyword evidence="2" id="KW-1185">Reference proteome</keyword>
<name>A0A5C3PRY4_9APHY</name>
<gene>
    <name evidence="1" type="ORF">K466DRAFT_441520</name>
</gene>
<accession>A0A5C3PRY4</accession>
<evidence type="ECO:0000313" key="2">
    <source>
        <dbReference type="Proteomes" id="UP000308197"/>
    </source>
</evidence>
<proteinExistence type="predicted"/>
<reference evidence="1 2" key="1">
    <citation type="journal article" date="2019" name="Nat. Ecol. Evol.">
        <title>Megaphylogeny resolves global patterns of mushroom evolution.</title>
        <authorList>
            <person name="Varga T."/>
            <person name="Krizsan K."/>
            <person name="Foldi C."/>
            <person name="Dima B."/>
            <person name="Sanchez-Garcia M."/>
            <person name="Sanchez-Ramirez S."/>
            <person name="Szollosi G.J."/>
            <person name="Szarkandi J.G."/>
            <person name="Papp V."/>
            <person name="Albert L."/>
            <person name="Andreopoulos W."/>
            <person name="Angelini C."/>
            <person name="Antonin V."/>
            <person name="Barry K.W."/>
            <person name="Bougher N.L."/>
            <person name="Buchanan P."/>
            <person name="Buyck B."/>
            <person name="Bense V."/>
            <person name="Catcheside P."/>
            <person name="Chovatia M."/>
            <person name="Cooper J."/>
            <person name="Damon W."/>
            <person name="Desjardin D."/>
            <person name="Finy P."/>
            <person name="Geml J."/>
            <person name="Haridas S."/>
            <person name="Hughes K."/>
            <person name="Justo A."/>
            <person name="Karasinski D."/>
            <person name="Kautmanova I."/>
            <person name="Kiss B."/>
            <person name="Kocsube S."/>
            <person name="Kotiranta H."/>
            <person name="LaButti K.M."/>
            <person name="Lechner B.E."/>
            <person name="Liimatainen K."/>
            <person name="Lipzen A."/>
            <person name="Lukacs Z."/>
            <person name="Mihaltcheva S."/>
            <person name="Morgado L.N."/>
            <person name="Niskanen T."/>
            <person name="Noordeloos M.E."/>
            <person name="Ohm R.A."/>
            <person name="Ortiz-Santana B."/>
            <person name="Ovrebo C."/>
            <person name="Racz N."/>
            <person name="Riley R."/>
            <person name="Savchenko A."/>
            <person name="Shiryaev A."/>
            <person name="Soop K."/>
            <person name="Spirin V."/>
            <person name="Szebenyi C."/>
            <person name="Tomsovsky M."/>
            <person name="Tulloss R.E."/>
            <person name="Uehling J."/>
            <person name="Grigoriev I.V."/>
            <person name="Vagvolgyi C."/>
            <person name="Papp T."/>
            <person name="Martin F.M."/>
            <person name="Miettinen O."/>
            <person name="Hibbett D.S."/>
            <person name="Nagy L.G."/>
        </authorList>
    </citation>
    <scope>NUCLEOTIDE SEQUENCE [LARGE SCALE GENOMIC DNA]</scope>
    <source>
        <strain evidence="1 2">HHB13444</strain>
    </source>
</reference>
<dbReference type="InParanoid" id="A0A5C3PRY4"/>
<feature type="non-terminal residue" evidence="1">
    <location>
        <position position="1"/>
    </location>
</feature>
<dbReference type="STRING" id="1314778.A0A5C3PRY4"/>